<dbReference type="Proteomes" id="UP000242875">
    <property type="component" value="Unassembled WGS sequence"/>
</dbReference>
<dbReference type="GO" id="GO:0030976">
    <property type="term" value="F:thiamine pyrophosphate binding"/>
    <property type="evidence" value="ECO:0007669"/>
    <property type="project" value="InterPro"/>
</dbReference>
<evidence type="ECO:0000256" key="10">
    <source>
        <dbReference type="ARBA" id="ARBA00044451"/>
    </source>
</evidence>
<keyword evidence="20" id="KW-1185">Reference proteome</keyword>
<evidence type="ECO:0000259" key="16">
    <source>
        <dbReference type="Pfam" id="PF00205"/>
    </source>
</evidence>
<dbReference type="InterPro" id="IPR011766">
    <property type="entry name" value="TPP_enzyme_TPP-bd"/>
</dbReference>
<evidence type="ECO:0000256" key="7">
    <source>
        <dbReference type="ARBA" id="ARBA00023052"/>
    </source>
</evidence>
<comment type="cofactor">
    <cofactor evidence="2">
        <name>thiamine diphosphate</name>
        <dbReference type="ChEBI" id="CHEBI:58937"/>
    </cofactor>
</comment>
<dbReference type="PANTHER" id="PTHR43710:SF2">
    <property type="entry name" value="2-HYDROXYACYL-COA LYASE 1"/>
    <property type="match status" value="1"/>
</dbReference>
<gene>
    <name evidence="19" type="ORF">BZG36_04295</name>
</gene>
<comment type="subcellular location">
    <subcellularLocation>
        <location evidence="3">Peroxisome</location>
    </subcellularLocation>
</comment>
<feature type="domain" description="Thiamine pyrophosphate enzyme N-terminal TPP-binding" evidence="18">
    <location>
        <begin position="3"/>
        <end position="115"/>
    </location>
</feature>
<dbReference type="InterPro" id="IPR029061">
    <property type="entry name" value="THDP-binding"/>
</dbReference>
<dbReference type="GO" id="GO:0106359">
    <property type="term" value="F:2-hydroxyacyl-CoA lyase activity"/>
    <property type="evidence" value="ECO:0007669"/>
    <property type="project" value="UniProtKB-EC"/>
</dbReference>
<dbReference type="GO" id="GO:0001561">
    <property type="term" value="P:fatty acid alpha-oxidation"/>
    <property type="evidence" value="ECO:0007669"/>
    <property type="project" value="TreeGrafter"/>
</dbReference>
<proteinExistence type="inferred from homology"/>
<accession>A0A261XVF5</accession>
<dbReference type="FunFam" id="3.40.50.1220:FF:000006">
    <property type="entry name" value="2-hydroxyacyl-CoA lyase 1"/>
    <property type="match status" value="1"/>
</dbReference>
<evidence type="ECO:0000256" key="3">
    <source>
        <dbReference type="ARBA" id="ARBA00004275"/>
    </source>
</evidence>
<dbReference type="EMBL" id="MVBO01000163">
    <property type="protein sequence ID" value="OZJ02332.1"/>
    <property type="molecule type" value="Genomic_DNA"/>
</dbReference>
<dbReference type="GO" id="GO:0000287">
    <property type="term" value="F:magnesium ion binding"/>
    <property type="evidence" value="ECO:0007669"/>
    <property type="project" value="InterPro"/>
</dbReference>
<keyword evidence="7 15" id="KW-0786">Thiamine pyrophosphate</keyword>
<evidence type="ECO:0000256" key="14">
    <source>
        <dbReference type="ARBA" id="ARBA00070390"/>
    </source>
</evidence>
<keyword evidence="6" id="KW-0460">Magnesium</keyword>
<evidence type="ECO:0000256" key="5">
    <source>
        <dbReference type="ARBA" id="ARBA00022723"/>
    </source>
</evidence>
<dbReference type="InterPro" id="IPR029035">
    <property type="entry name" value="DHS-like_NAD/FAD-binding_dom"/>
</dbReference>
<protein>
    <recommendedName>
        <fullName evidence="14">2-hydroxyacyl-CoA lyase</fullName>
        <ecNumber evidence="12">4.1.2.63</ecNumber>
    </recommendedName>
</protein>
<dbReference type="FunFam" id="3.40.50.970:FF:000054">
    <property type="entry name" value="Putative 2-hydroxyphytanoyl-CoA lyase"/>
    <property type="match status" value="1"/>
</dbReference>
<evidence type="ECO:0000256" key="4">
    <source>
        <dbReference type="ARBA" id="ARBA00007812"/>
    </source>
</evidence>
<dbReference type="InterPro" id="IPR000399">
    <property type="entry name" value="TPP-bd_CS"/>
</dbReference>
<sequence length="567" mass="60652">MTTGAEVTARTLKSLGVEVIFGIVGIPVLAEACIAAGIQFIGFRNEQSASYAACCYGYLSGKPGVCLTVGGPGVVHGLAGVANAQVNHWPMLHIAGSCDTDQVGMGAFQELDQVEVTRPYTKYSGRPIAIKQIPFFLETAYKTAFYGRPGPTYIDIPGDLIQGQFSGNVPIPKALPPPPAVLADPNAIHAALQLLQNAEKPLVIVGKGASYACADEEILEFVQASNIPFLPTPMGKGLIPDAHELCVAAARSKALKEADVILLIGARLNWILHFGGAPRVNAKAKIIQIDIAAEEIHRNARVDVALVGHIPNVLHQLNTSTQPSLPKLNASTSSWLKELTQKVKENQEKTEKQCYPQESAQDAASKALNYHTAFGVIKRALPMNTDQVVIVSEGANTMDIARSVFDVAAGRLRVDAGTFATMGVGMGFAIAAQIYYPSKRIVSITGDSAFGFSAMELETAARAGLPLLIIVINNNGIYHGLTDSDFSKAVKDNNLPSTALLPDTRYDMIAEACGGRGWFARNKPELEKALKEAWAEKTKPCVINVAIVPGGRKKLEFAWQNKSEAKL</sequence>
<evidence type="ECO:0000256" key="11">
    <source>
        <dbReference type="ARBA" id="ARBA00044454"/>
    </source>
</evidence>
<feature type="domain" description="Thiamine pyrophosphate enzyme central" evidence="16">
    <location>
        <begin position="188"/>
        <end position="317"/>
    </location>
</feature>
<dbReference type="PANTHER" id="PTHR43710">
    <property type="entry name" value="2-HYDROXYACYL-COA LYASE"/>
    <property type="match status" value="1"/>
</dbReference>
<evidence type="ECO:0000256" key="6">
    <source>
        <dbReference type="ARBA" id="ARBA00022842"/>
    </source>
</evidence>
<dbReference type="AlphaFoldDB" id="A0A261XVF5"/>
<dbReference type="Pfam" id="PF02775">
    <property type="entry name" value="TPP_enzyme_C"/>
    <property type="match status" value="1"/>
</dbReference>
<dbReference type="InterPro" id="IPR012000">
    <property type="entry name" value="Thiamin_PyroP_enz_cen_dom"/>
</dbReference>
<dbReference type="Pfam" id="PF00205">
    <property type="entry name" value="TPP_enzyme_M"/>
    <property type="match status" value="1"/>
</dbReference>
<comment type="cofactor">
    <cofactor evidence="1">
        <name>Mg(2+)</name>
        <dbReference type="ChEBI" id="CHEBI:18420"/>
    </cofactor>
</comment>
<comment type="catalytic activity">
    <reaction evidence="10">
        <text>a 2-hydroxy-3-methyl fatty acyl-CoA = a 2-methyl-branched fatty aldehyde + formyl-CoA</text>
        <dbReference type="Rhea" id="RHEA:25375"/>
        <dbReference type="ChEBI" id="CHEBI:49188"/>
        <dbReference type="ChEBI" id="CHEBI:57376"/>
        <dbReference type="ChEBI" id="CHEBI:58783"/>
        <dbReference type="EC" id="4.1.2.63"/>
    </reaction>
    <physiologicalReaction direction="left-to-right" evidence="10">
        <dbReference type="Rhea" id="RHEA:25376"/>
    </physiologicalReaction>
</comment>
<dbReference type="CDD" id="cd02004">
    <property type="entry name" value="TPP_BZL_OCoD_HPCL"/>
    <property type="match status" value="1"/>
</dbReference>
<evidence type="ECO:0000256" key="9">
    <source>
        <dbReference type="ARBA" id="ARBA00023239"/>
    </source>
</evidence>
<dbReference type="SUPFAM" id="SSF52518">
    <property type="entry name" value="Thiamin diphosphate-binding fold (THDP-binding)"/>
    <property type="match status" value="2"/>
</dbReference>
<keyword evidence="5" id="KW-0479">Metal-binding</keyword>
<evidence type="ECO:0000256" key="1">
    <source>
        <dbReference type="ARBA" id="ARBA00001946"/>
    </source>
</evidence>
<comment type="catalytic activity">
    <reaction evidence="11">
        <text>an (R)-2-hydroxy-long-chain-fatty acyl-CoA = a long-chain fatty aldehyde + formyl-CoA</text>
        <dbReference type="Rhea" id="RHEA:67444"/>
        <dbReference type="ChEBI" id="CHEBI:17176"/>
        <dbReference type="ChEBI" id="CHEBI:57376"/>
        <dbReference type="ChEBI" id="CHEBI:170012"/>
        <dbReference type="EC" id="4.1.2.63"/>
    </reaction>
    <physiologicalReaction direction="left-to-right" evidence="11">
        <dbReference type="Rhea" id="RHEA:67445"/>
    </physiologicalReaction>
</comment>
<evidence type="ECO:0000256" key="8">
    <source>
        <dbReference type="ARBA" id="ARBA00023140"/>
    </source>
</evidence>
<evidence type="ECO:0000256" key="12">
    <source>
        <dbReference type="ARBA" id="ARBA00044518"/>
    </source>
</evidence>
<dbReference type="OrthoDB" id="10006023at2759"/>
<dbReference type="PROSITE" id="PS00187">
    <property type="entry name" value="TPP_ENZYMES"/>
    <property type="match status" value="1"/>
</dbReference>
<evidence type="ECO:0000313" key="19">
    <source>
        <dbReference type="EMBL" id="OZJ02332.1"/>
    </source>
</evidence>
<dbReference type="GO" id="GO:0005777">
    <property type="term" value="C:peroxisome"/>
    <property type="evidence" value="ECO:0007669"/>
    <property type="project" value="UniProtKB-SubCell"/>
</dbReference>
<dbReference type="SUPFAM" id="SSF52467">
    <property type="entry name" value="DHS-like NAD/FAD-binding domain"/>
    <property type="match status" value="1"/>
</dbReference>
<evidence type="ECO:0000259" key="18">
    <source>
        <dbReference type="Pfam" id="PF02776"/>
    </source>
</evidence>
<comment type="caution">
    <text evidence="19">The sequence shown here is derived from an EMBL/GenBank/DDBJ whole genome shotgun (WGS) entry which is preliminary data.</text>
</comment>
<evidence type="ECO:0000256" key="15">
    <source>
        <dbReference type="RuleBase" id="RU362132"/>
    </source>
</evidence>
<dbReference type="InterPro" id="IPR045025">
    <property type="entry name" value="HACL1-like"/>
</dbReference>
<keyword evidence="8" id="KW-0576">Peroxisome</keyword>
<feature type="domain" description="Thiamine pyrophosphate enzyme TPP-binding" evidence="17">
    <location>
        <begin position="394"/>
        <end position="545"/>
    </location>
</feature>
<dbReference type="EC" id="4.1.2.63" evidence="12"/>
<dbReference type="Pfam" id="PF02776">
    <property type="entry name" value="TPP_enzyme_N"/>
    <property type="match status" value="1"/>
</dbReference>
<dbReference type="Gene3D" id="3.40.50.1220">
    <property type="entry name" value="TPP-binding domain"/>
    <property type="match status" value="1"/>
</dbReference>
<organism evidence="19 20">
    <name type="scientific">Bifiguratus adelaidae</name>
    <dbReference type="NCBI Taxonomy" id="1938954"/>
    <lineage>
        <taxon>Eukaryota</taxon>
        <taxon>Fungi</taxon>
        <taxon>Fungi incertae sedis</taxon>
        <taxon>Mucoromycota</taxon>
        <taxon>Mucoromycotina</taxon>
        <taxon>Endogonomycetes</taxon>
        <taxon>Endogonales</taxon>
        <taxon>Endogonales incertae sedis</taxon>
        <taxon>Bifiguratus</taxon>
    </lineage>
</organism>
<keyword evidence="9" id="KW-0456">Lyase</keyword>
<evidence type="ECO:0000256" key="2">
    <source>
        <dbReference type="ARBA" id="ARBA00001964"/>
    </source>
</evidence>
<comment type="function">
    <text evidence="13">Catalyzes a carbon-carbon cleavage reaction; cleaves a 2-hydroxy-3-methylacyl-CoA into formyl-CoA and a 2-methyl-branched fatty aldehyde.</text>
</comment>
<reference evidence="19 20" key="1">
    <citation type="journal article" date="2017" name="Mycologia">
        <title>Bifiguratus adelaidae, gen. et sp. nov., a new member of Mucoromycotina in endophytic and soil-dwelling habitats.</title>
        <authorList>
            <person name="Torres-Cruz T.J."/>
            <person name="Billingsley Tobias T.L."/>
            <person name="Almatruk M."/>
            <person name="Hesse C."/>
            <person name="Kuske C.R."/>
            <person name="Desiro A."/>
            <person name="Benucci G.M."/>
            <person name="Bonito G."/>
            <person name="Stajich J.E."/>
            <person name="Dunlap C."/>
            <person name="Arnold A.E."/>
            <person name="Porras-Alfaro A."/>
        </authorList>
    </citation>
    <scope>NUCLEOTIDE SEQUENCE [LARGE SCALE GENOMIC DNA]</scope>
    <source>
        <strain evidence="19 20">AZ0501</strain>
    </source>
</reference>
<dbReference type="InterPro" id="IPR012001">
    <property type="entry name" value="Thiamin_PyroP_enz_TPP-bd_dom"/>
</dbReference>
<evidence type="ECO:0000313" key="20">
    <source>
        <dbReference type="Proteomes" id="UP000242875"/>
    </source>
</evidence>
<comment type="similarity">
    <text evidence="4 15">Belongs to the TPP enzyme family.</text>
</comment>
<dbReference type="CDD" id="cd07035">
    <property type="entry name" value="TPP_PYR_POX_like"/>
    <property type="match status" value="1"/>
</dbReference>
<name>A0A261XVF5_9FUNG</name>
<evidence type="ECO:0000256" key="13">
    <source>
        <dbReference type="ARBA" id="ARBA00059692"/>
    </source>
</evidence>
<dbReference type="Gene3D" id="3.40.50.970">
    <property type="match status" value="2"/>
</dbReference>
<evidence type="ECO:0000259" key="17">
    <source>
        <dbReference type="Pfam" id="PF02775"/>
    </source>
</evidence>